<sequence>MRTIMLLNAKGGCGKSTLASNLASYYASEGRAVALVDCDPQASSLEWLAARPQHTAPITGIDGTAEGARIPRGTEVVIYDVPAGIKGKELTALVRRAETLIIPVLPSPIDIRAASHFIRDLLLVGKVSRKQTKLAVIANRTRENTLVYHRLEKFLKSLKIPFVATLRDTQNYIRAEEQGLGIFELPPSLVVHDQEQWEPLLKWLRSKRSQVHT</sequence>
<proteinExistence type="predicted"/>
<evidence type="ECO:0000259" key="1">
    <source>
        <dbReference type="Pfam" id="PF01656"/>
    </source>
</evidence>
<dbReference type="InterPro" id="IPR002586">
    <property type="entry name" value="CobQ/CobB/MinD/ParA_Nub-bd_dom"/>
</dbReference>
<accession>A0A3B1A8A9</accession>
<dbReference type="InterPro" id="IPR027417">
    <property type="entry name" value="P-loop_NTPase"/>
</dbReference>
<dbReference type="SUPFAM" id="SSF52540">
    <property type="entry name" value="P-loop containing nucleoside triphosphate hydrolases"/>
    <property type="match status" value="1"/>
</dbReference>
<dbReference type="EMBL" id="UOFU01000091">
    <property type="protein sequence ID" value="VAW96323.1"/>
    <property type="molecule type" value="Genomic_DNA"/>
</dbReference>
<feature type="domain" description="CobQ/CobB/MinD/ParA nucleotide binding" evidence="1">
    <location>
        <begin position="4"/>
        <end position="180"/>
    </location>
</feature>
<protein>
    <submittedName>
        <fullName evidence="2">ParA-like protein</fullName>
    </submittedName>
</protein>
<dbReference type="PIRSF" id="PIRSF009320">
    <property type="entry name" value="Nuc_binding_HP_1000"/>
    <property type="match status" value="1"/>
</dbReference>
<dbReference type="Pfam" id="PF01656">
    <property type="entry name" value="CbiA"/>
    <property type="match status" value="1"/>
</dbReference>
<dbReference type="Gene3D" id="3.40.50.300">
    <property type="entry name" value="P-loop containing nucleotide triphosphate hydrolases"/>
    <property type="match status" value="1"/>
</dbReference>
<name>A0A3B1A8A9_9ZZZZ</name>
<dbReference type="AlphaFoldDB" id="A0A3B1A8A9"/>
<gene>
    <name evidence="2" type="ORF">MNBD_GAMMA20-2483</name>
</gene>
<organism evidence="2">
    <name type="scientific">hydrothermal vent metagenome</name>
    <dbReference type="NCBI Taxonomy" id="652676"/>
    <lineage>
        <taxon>unclassified sequences</taxon>
        <taxon>metagenomes</taxon>
        <taxon>ecological metagenomes</taxon>
    </lineage>
</organism>
<dbReference type="CDD" id="cd02042">
    <property type="entry name" value="ParAB_family"/>
    <property type="match status" value="1"/>
</dbReference>
<dbReference type="InterPro" id="IPR050678">
    <property type="entry name" value="DNA_Partitioning_ATPase"/>
</dbReference>
<reference evidence="2" key="1">
    <citation type="submission" date="2018-06" db="EMBL/GenBank/DDBJ databases">
        <authorList>
            <person name="Zhirakovskaya E."/>
        </authorList>
    </citation>
    <scope>NUCLEOTIDE SEQUENCE</scope>
</reference>
<dbReference type="PANTHER" id="PTHR13696">
    <property type="entry name" value="P-LOOP CONTAINING NUCLEOSIDE TRIPHOSPHATE HYDROLASE"/>
    <property type="match status" value="1"/>
</dbReference>
<evidence type="ECO:0000313" key="2">
    <source>
        <dbReference type="EMBL" id="VAW96323.1"/>
    </source>
</evidence>
<dbReference type="PANTHER" id="PTHR13696:SF96">
    <property type="entry name" value="COBQ_COBB_MIND_PARA NUCLEOTIDE BINDING DOMAIN-CONTAINING PROTEIN"/>
    <property type="match status" value="1"/>
</dbReference>